<organism evidence="1 2">
    <name type="scientific">Paramagnetospirillum magneticum (strain ATCC 700264 / AMB-1)</name>
    <name type="common">Magnetospirillum magneticum</name>
    <dbReference type="NCBI Taxonomy" id="342108"/>
    <lineage>
        <taxon>Bacteria</taxon>
        <taxon>Pseudomonadati</taxon>
        <taxon>Pseudomonadota</taxon>
        <taxon>Alphaproteobacteria</taxon>
        <taxon>Rhodospirillales</taxon>
        <taxon>Magnetospirillaceae</taxon>
        <taxon>Paramagnetospirillum</taxon>
    </lineage>
</organism>
<sequence>MTEFDRLPPGFRLLCLAARPRRAVPDEAIAACAAAIGDWSQVVAGATSHHVVPLVADLALRPGAAAMPAAVRNDLIGRRDRQVRRCLRQTAELIRLTQAMEASGIRCLALKGVALSQRIHGDPSRRGLGDIDLLVDPLRFDAARTLLAGLGYALDDPRVAASGIERSATAVRDLAFRHAHGHLLELHQRLTQDESLLPFSFETLWQGRRTVPGWTWPVFTLSAEHEGLYLLVHGAEHGWTRLRWIADLAPLFQDEPLYRAAQAQAAALDLGPGITDARILCRHLLEAPSPAGEAEKSRAVIKRHHRWFVAETAWVRPPAPDQVNWYQMRELRLRWGRYTLRRTWKGAASCLLADLSEPVDWHLFNLPPVLRWLYPLLRPLGWLIRRYRARRQPEPVRAGRGGKVPRD</sequence>
<dbReference type="AlphaFoldDB" id="Q2W7B9"/>
<accession>Q2W7B9</accession>
<keyword evidence="2" id="KW-1185">Reference proteome</keyword>
<reference evidence="1 2" key="1">
    <citation type="journal article" date="2005" name="DNA Res.">
        <title>Complete genome sequence of the facultative anaerobic magnetotactic bacterium Magnetospirillum sp. strain AMB-1.</title>
        <authorList>
            <person name="Matsunaga T."/>
            <person name="Okamura Y."/>
            <person name="Fukuda Y."/>
            <person name="Wahyudi A.T."/>
            <person name="Murase Y."/>
            <person name="Takeyama H."/>
        </authorList>
    </citation>
    <scope>NUCLEOTIDE SEQUENCE [LARGE SCALE GENOMIC DNA]</scope>
    <source>
        <strain evidence="2">ATCC 700264 / AMB-1</strain>
    </source>
</reference>
<dbReference type="RefSeq" id="WP_011383862.1">
    <property type="nucleotide sequence ID" value="NC_007626.1"/>
</dbReference>
<dbReference type="Proteomes" id="UP000007058">
    <property type="component" value="Chromosome"/>
</dbReference>
<name>Q2W7B9_PARM1</name>
<protein>
    <recommendedName>
        <fullName evidence="3">Nucleotidyltransferase family protein</fullName>
    </recommendedName>
</protein>
<evidence type="ECO:0008006" key="3">
    <source>
        <dbReference type="Google" id="ProtNLM"/>
    </source>
</evidence>
<dbReference type="OrthoDB" id="9773927at2"/>
<dbReference type="InterPro" id="IPR039498">
    <property type="entry name" value="NTP_transf_5"/>
</dbReference>
<evidence type="ECO:0000313" key="2">
    <source>
        <dbReference type="Proteomes" id="UP000007058"/>
    </source>
</evidence>
<gene>
    <name evidence="1" type="ordered locus">amb1452</name>
</gene>
<proteinExistence type="predicted"/>
<dbReference type="Pfam" id="PF14907">
    <property type="entry name" value="NTP_transf_5"/>
    <property type="match status" value="1"/>
</dbReference>
<evidence type="ECO:0000313" key="1">
    <source>
        <dbReference type="EMBL" id="BAE50256.1"/>
    </source>
</evidence>
<dbReference type="EMBL" id="AP007255">
    <property type="protein sequence ID" value="BAE50256.1"/>
    <property type="molecule type" value="Genomic_DNA"/>
</dbReference>
<dbReference type="HOGENOM" id="CLU_036186_1_0_5"/>
<dbReference type="KEGG" id="mag:amb1452"/>
<dbReference type="STRING" id="342108.amb1452"/>